<keyword evidence="3" id="KW-0349">Heme</keyword>
<evidence type="ECO:0000256" key="7">
    <source>
        <dbReference type="ARBA" id="ARBA00023033"/>
    </source>
</evidence>
<dbReference type="PRINTS" id="PR00359">
    <property type="entry name" value="BP450"/>
</dbReference>
<evidence type="ECO:0000256" key="5">
    <source>
        <dbReference type="ARBA" id="ARBA00023002"/>
    </source>
</evidence>
<protein>
    <submittedName>
        <fullName evidence="8">Uncharacterized protein</fullName>
    </submittedName>
</protein>
<keyword evidence="4" id="KW-0479">Metal-binding</keyword>
<keyword evidence="5" id="KW-0560">Oxidoreductase</keyword>
<keyword evidence="7" id="KW-0503">Monooxygenase</keyword>
<dbReference type="RefSeq" id="XP_016614839.1">
    <property type="nucleotide sequence ID" value="XM_016768993.1"/>
</dbReference>
<dbReference type="InterPro" id="IPR001128">
    <property type="entry name" value="Cyt_P450"/>
</dbReference>
<dbReference type="PANTHER" id="PTHR24305">
    <property type="entry name" value="CYTOCHROME P450"/>
    <property type="match status" value="1"/>
</dbReference>
<dbReference type="InterPro" id="IPR036396">
    <property type="entry name" value="Cyt_P450_sf"/>
</dbReference>
<dbReference type="VEuPathDB" id="FungiDB:Z519_11281"/>
<dbReference type="GO" id="GO:0004497">
    <property type="term" value="F:monooxygenase activity"/>
    <property type="evidence" value="ECO:0007669"/>
    <property type="project" value="UniProtKB-KW"/>
</dbReference>
<dbReference type="Gene3D" id="1.10.630.10">
    <property type="entry name" value="Cytochrome P450"/>
    <property type="match status" value="1"/>
</dbReference>
<gene>
    <name evidence="8" type="ORF">Z519_11281</name>
</gene>
<evidence type="ECO:0000256" key="4">
    <source>
        <dbReference type="ARBA" id="ARBA00022723"/>
    </source>
</evidence>
<keyword evidence="6" id="KW-0408">Iron</keyword>
<dbReference type="Proteomes" id="UP000053789">
    <property type="component" value="Unassembled WGS sequence"/>
</dbReference>
<dbReference type="OrthoDB" id="1470350at2759"/>
<dbReference type="GO" id="GO:0005506">
    <property type="term" value="F:iron ion binding"/>
    <property type="evidence" value="ECO:0007669"/>
    <property type="project" value="InterPro"/>
</dbReference>
<evidence type="ECO:0000313" key="8">
    <source>
        <dbReference type="EMBL" id="KIW88170.1"/>
    </source>
</evidence>
<dbReference type="GO" id="GO:0016705">
    <property type="term" value="F:oxidoreductase activity, acting on paired donors, with incorporation or reduction of molecular oxygen"/>
    <property type="evidence" value="ECO:0007669"/>
    <property type="project" value="InterPro"/>
</dbReference>
<dbReference type="PANTHER" id="PTHR24305:SF29">
    <property type="entry name" value="BENZOATE-PARA-HYDROXYLASE"/>
    <property type="match status" value="1"/>
</dbReference>
<evidence type="ECO:0000256" key="2">
    <source>
        <dbReference type="ARBA" id="ARBA00010617"/>
    </source>
</evidence>
<proteinExistence type="inferred from homology"/>
<keyword evidence="9" id="KW-1185">Reference proteome</keyword>
<evidence type="ECO:0000313" key="9">
    <source>
        <dbReference type="Proteomes" id="UP000053789"/>
    </source>
</evidence>
<dbReference type="AlphaFoldDB" id="A0A0D2HB81"/>
<reference evidence="8" key="1">
    <citation type="submission" date="2015-01" db="EMBL/GenBank/DDBJ databases">
        <title>The Genome Sequence of Cladophialophora bantiana CBS 173.52.</title>
        <authorList>
            <consortium name="The Broad Institute Genomics Platform"/>
            <person name="Cuomo C."/>
            <person name="de Hoog S."/>
            <person name="Gorbushina A."/>
            <person name="Stielow B."/>
            <person name="Teixiera M."/>
            <person name="Abouelleil A."/>
            <person name="Chapman S.B."/>
            <person name="Priest M."/>
            <person name="Young S.K."/>
            <person name="Wortman J."/>
            <person name="Nusbaum C."/>
            <person name="Birren B."/>
        </authorList>
    </citation>
    <scope>NUCLEOTIDE SEQUENCE [LARGE SCALE GENOMIC DNA]</scope>
    <source>
        <strain evidence="8">CBS 173.52</strain>
    </source>
</reference>
<dbReference type="InterPro" id="IPR050121">
    <property type="entry name" value="Cytochrome_P450_monoxygenase"/>
</dbReference>
<sequence length="175" mass="19683">MRTEFGRVKDNQTIFRTALLRDMGLRMSETCSSLAYLQAVIKETLRRYPAVIAILPRAAVEDVVVAGHALPKGTIVGTQNYTLHRWTSAFPDAEKFDPDRWFSKGSDEERKLAFTPFSVGPRCIGLNLAEMELILLTASFFLRFDAAIDPSMTEEDMRQYDTFNAGPTGPNCCYT</sequence>
<name>A0A0D2HB81_CLAB1</name>
<organism evidence="8 9">
    <name type="scientific">Cladophialophora bantiana (strain ATCC 10958 / CBS 173.52 / CDC B-1940 / NIH 8579)</name>
    <name type="common">Xylohypha bantiana</name>
    <dbReference type="NCBI Taxonomy" id="1442370"/>
    <lineage>
        <taxon>Eukaryota</taxon>
        <taxon>Fungi</taxon>
        <taxon>Dikarya</taxon>
        <taxon>Ascomycota</taxon>
        <taxon>Pezizomycotina</taxon>
        <taxon>Eurotiomycetes</taxon>
        <taxon>Chaetothyriomycetidae</taxon>
        <taxon>Chaetothyriales</taxon>
        <taxon>Herpotrichiellaceae</taxon>
        <taxon>Cladophialophora</taxon>
    </lineage>
</organism>
<dbReference type="InterPro" id="IPR002397">
    <property type="entry name" value="Cyt_P450_B"/>
</dbReference>
<dbReference type="EMBL" id="KN847000">
    <property type="protein sequence ID" value="KIW88170.1"/>
    <property type="molecule type" value="Genomic_DNA"/>
</dbReference>
<evidence type="ECO:0000256" key="3">
    <source>
        <dbReference type="ARBA" id="ARBA00022617"/>
    </source>
</evidence>
<evidence type="ECO:0000256" key="6">
    <source>
        <dbReference type="ARBA" id="ARBA00023004"/>
    </source>
</evidence>
<evidence type="ECO:0000256" key="1">
    <source>
        <dbReference type="ARBA" id="ARBA00001971"/>
    </source>
</evidence>
<comment type="cofactor">
    <cofactor evidence="1">
        <name>heme</name>
        <dbReference type="ChEBI" id="CHEBI:30413"/>
    </cofactor>
</comment>
<comment type="similarity">
    <text evidence="2">Belongs to the cytochrome P450 family.</text>
</comment>
<dbReference type="HOGENOM" id="CLU_1532369_0_0_1"/>
<dbReference type="SUPFAM" id="SSF48264">
    <property type="entry name" value="Cytochrome P450"/>
    <property type="match status" value="1"/>
</dbReference>
<accession>A0A0D2HB81</accession>
<dbReference type="Pfam" id="PF00067">
    <property type="entry name" value="p450"/>
    <property type="match status" value="1"/>
</dbReference>
<dbReference type="GeneID" id="27704209"/>
<dbReference type="GO" id="GO:0020037">
    <property type="term" value="F:heme binding"/>
    <property type="evidence" value="ECO:0007669"/>
    <property type="project" value="InterPro"/>
</dbReference>